<keyword evidence="13" id="KW-1185">Reference proteome</keyword>
<feature type="region of interest" description="Disordered" evidence="9">
    <location>
        <begin position="463"/>
        <end position="485"/>
    </location>
</feature>
<dbReference type="SUPFAM" id="SSF63570">
    <property type="entry name" value="PABC (PABP) domain"/>
    <property type="match status" value="1"/>
</dbReference>
<evidence type="ECO:0000256" key="7">
    <source>
        <dbReference type="ARBA" id="ARBA00023242"/>
    </source>
</evidence>
<evidence type="ECO:0000313" key="12">
    <source>
        <dbReference type="EMBL" id="CUG93535.1"/>
    </source>
</evidence>
<organism evidence="12 13">
    <name type="scientific">Bodo saltans</name>
    <name type="common">Flagellated protozoan</name>
    <dbReference type="NCBI Taxonomy" id="75058"/>
    <lineage>
        <taxon>Eukaryota</taxon>
        <taxon>Discoba</taxon>
        <taxon>Euglenozoa</taxon>
        <taxon>Kinetoplastea</taxon>
        <taxon>Metakinetoplastina</taxon>
        <taxon>Eubodonida</taxon>
        <taxon>Bodonidae</taxon>
        <taxon>Bodo</taxon>
    </lineage>
</organism>
<dbReference type="Pfam" id="PF00076">
    <property type="entry name" value="RRM_1"/>
    <property type="match status" value="4"/>
</dbReference>
<dbReference type="InterPro" id="IPR000504">
    <property type="entry name" value="RRM_dom"/>
</dbReference>
<dbReference type="AlphaFoldDB" id="A0A0S4JPT3"/>
<dbReference type="SMART" id="SM00517">
    <property type="entry name" value="PolyA"/>
    <property type="match status" value="1"/>
</dbReference>
<dbReference type="SUPFAM" id="SSF54928">
    <property type="entry name" value="RNA-binding domain, RBD"/>
    <property type="match status" value="3"/>
</dbReference>
<dbReference type="InterPro" id="IPR012677">
    <property type="entry name" value="Nucleotide-bd_a/b_plait_sf"/>
</dbReference>
<dbReference type="SMART" id="SM00360">
    <property type="entry name" value="RRM"/>
    <property type="match status" value="4"/>
</dbReference>
<dbReference type="InterPro" id="IPR036053">
    <property type="entry name" value="PABP-dom"/>
</dbReference>
<evidence type="ECO:0000256" key="9">
    <source>
        <dbReference type="SAM" id="MobiDB-lite"/>
    </source>
</evidence>
<keyword evidence="7" id="KW-0539">Nucleus</keyword>
<dbReference type="InterPro" id="IPR035979">
    <property type="entry name" value="RBD_domain_sf"/>
</dbReference>
<evidence type="ECO:0000259" key="10">
    <source>
        <dbReference type="PROSITE" id="PS50102"/>
    </source>
</evidence>
<evidence type="ECO:0000259" key="11">
    <source>
        <dbReference type="PROSITE" id="PS51309"/>
    </source>
</evidence>
<evidence type="ECO:0000256" key="5">
    <source>
        <dbReference type="ARBA" id="ARBA00022737"/>
    </source>
</evidence>
<evidence type="ECO:0000256" key="8">
    <source>
        <dbReference type="PROSITE-ProRule" id="PRU00176"/>
    </source>
</evidence>
<evidence type="ECO:0008006" key="14">
    <source>
        <dbReference type="Google" id="ProtNLM"/>
    </source>
</evidence>
<evidence type="ECO:0000256" key="2">
    <source>
        <dbReference type="ARBA" id="ARBA00004496"/>
    </source>
</evidence>
<dbReference type="InterPro" id="IPR002004">
    <property type="entry name" value="PABP_HYD_C"/>
</dbReference>
<dbReference type="PROSITE" id="PS50102">
    <property type="entry name" value="RRM"/>
    <property type="match status" value="4"/>
</dbReference>
<dbReference type="GO" id="GO:0005634">
    <property type="term" value="C:nucleus"/>
    <property type="evidence" value="ECO:0007669"/>
    <property type="project" value="UniProtKB-SubCell"/>
</dbReference>
<evidence type="ECO:0000256" key="6">
    <source>
        <dbReference type="ARBA" id="ARBA00022884"/>
    </source>
</evidence>
<dbReference type="OrthoDB" id="19742at2759"/>
<dbReference type="GO" id="GO:0005737">
    <property type="term" value="C:cytoplasm"/>
    <property type="evidence" value="ECO:0007669"/>
    <property type="project" value="UniProtKB-SubCell"/>
</dbReference>
<reference evidence="13" key="1">
    <citation type="submission" date="2015-09" db="EMBL/GenBank/DDBJ databases">
        <authorList>
            <consortium name="Pathogen Informatics"/>
        </authorList>
    </citation>
    <scope>NUCLEOTIDE SEQUENCE [LARGE SCALE GENOMIC DNA]</scope>
    <source>
        <strain evidence="13">Lake Konstanz</strain>
    </source>
</reference>
<feature type="domain" description="RRM" evidence="10">
    <location>
        <begin position="21"/>
        <end position="102"/>
    </location>
</feature>
<evidence type="ECO:0000256" key="1">
    <source>
        <dbReference type="ARBA" id="ARBA00004123"/>
    </source>
</evidence>
<evidence type="ECO:0000313" key="13">
    <source>
        <dbReference type="Proteomes" id="UP000051952"/>
    </source>
</evidence>
<dbReference type="PROSITE" id="PS51309">
    <property type="entry name" value="PABC"/>
    <property type="match status" value="1"/>
</dbReference>
<feature type="domain" description="RRM" evidence="10">
    <location>
        <begin position="201"/>
        <end position="281"/>
    </location>
</feature>
<dbReference type="GO" id="GO:0003723">
    <property type="term" value="F:RNA binding"/>
    <property type="evidence" value="ECO:0007669"/>
    <property type="project" value="UniProtKB-UniRule"/>
</dbReference>
<feature type="domain" description="PABC" evidence="11">
    <location>
        <begin position="484"/>
        <end position="561"/>
    </location>
</feature>
<dbReference type="EMBL" id="CYKH01002159">
    <property type="protein sequence ID" value="CUG93535.1"/>
    <property type="molecule type" value="Genomic_DNA"/>
</dbReference>
<keyword evidence="4" id="KW-0963">Cytoplasm</keyword>
<gene>
    <name evidence="12" type="ORF">BSAL_43375</name>
</gene>
<evidence type="ECO:0000256" key="3">
    <source>
        <dbReference type="ARBA" id="ARBA00008557"/>
    </source>
</evidence>
<dbReference type="CDD" id="cd00590">
    <property type="entry name" value="RRM_SF"/>
    <property type="match status" value="1"/>
</dbReference>
<comment type="similarity">
    <text evidence="3">Belongs to the polyadenylate-binding protein type-1 family.</text>
</comment>
<keyword evidence="6 8" id="KW-0694">RNA-binding</keyword>
<sequence>MNNDTIELMEGVPPQAPRASASLYVGDLPVDLPNPEDALFSLFNKVGMVISIKVCRDINTQRSLGYAYVNFQAPADAERAIETLNYTDIIPNHQIRIMWSSRDPSTRRAGVNNLFVKNIDPTISTRALRDAFAVFGPITSCKIAMDDNGNSRGYGFVQFDKEESWVKAQALDGTVLGAQPLSVKTFVKKSDREAEAAKTFVGVYIKNIKSSATQEEVSAEVAKFGEVKDIFVSPHSQHSTKYALVTFASHDNAVAVISQLNDSQGILSEAGVKLYVARAQKKTERQKMERQGQNLYQSQGRNVYVKHLDDSITKEKLEDLFQQFGKVTSCALMKDASGNFRGFGFVCFETKESAAAAIREMNGKQIFRRPLYVSQAQQRDMRHQVLDEQRRTMVAQQQRFNQQMMYHPGNQWGRYPAMPPQAFMPPFMMNGPQGPMRRPPMPRVQFPGPMNPRMNMMPMRPANFNQPPRAYTQPQPQRPPQGVANGISAQNLAKMSPEEQKNALGERLYSKINEVNPSQAAKITGMLLEMETGEILNVLEDQRLLVAKVNEAVTVLQQHESNIH</sequence>
<dbReference type="VEuPathDB" id="TriTrypDB:BSAL_43375"/>
<dbReference type="OMA" id="QQPGFMP"/>
<protein>
    <recommendedName>
        <fullName evidence="14">PABP</fullName>
    </recommendedName>
</protein>
<proteinExistence type="inferred from homology"/>
<dbReference type="Pfam" id="PF00658">
    <property type="entry name" value="MLLE"/>
    <property type="match status" value="1"/>
</dbReference>
<keyword evidence="5" id="KW-0677">Repeat</keyword>
<accession>A0A0S4JPT3</accession>
<name>A0A0S4JPT3_BODSA</name>
<dbReference type="Proteomes" id="UP000051952">
    <property type="component" value="Unassembled WGS sequence"/>
</dbReference>
<evidence type="ECO:0000256" key="4">
    <source>
        <dbReference type="ARBA" id="ARBA00022490"/>
    </source>
</evidence>
<dbReference type="FunFam" id="3.30.70.330:FF:000651">
    <property type="entry name" value="Poly(A) binding protein cytoplasmic 1 like"/>
    <property type="match status" value="1"/>
</dbReference>
<feature type="domain" description="RRM" evidence="10">
    <location>
        <begin position="301"/>
        <end position="378"/>
    </location>
</feature>
<comment type="subcellular location">
    <subcellularLocation>
        <location evidence="2">Cytoplasm</location>
    </subcellularLocation>
    <subcellularLocation>
        <location evidence="1">Nucleus</location>
    </subcellularLocation>
</comment>
<dbReference type="Gene3D" id="1.10.1900.10">
    <property type="entry name" value="c-terminal domain of poly(a) binding protein"/>
    <property type="match status" value="1"/>
</dbReference>
<dbReference type="FunFam" id="1.10.1900.10:FF:000006">
    <property type="entry name" value="Polyadenylate-binding protein"/>
    <property type="match status" value="1"/>
</dbReference>
<feature type="domain" description="RRM" evidence="10">
    <location>
        <begin position="112"/>
        <end position="188"/>
    </location>
</feature>
<dbReference type="Gene3D" id="3.30.70.330">
    <property type="match status" value="4"/>
</dbReference>
<dbReference type="PANTHER" id="PTHR24012">
    <property type="entry name" value="RNA BINDING PROTEIN"/>
    <property type="match status" value="1"/>
</dbReference>